<accession>A0A6A6RXW2</accession>
<evidence type="ECO:0000313" key="2">
    <source>
        <dbReference type="Proteomes" id="UP000799753"/>
    </source>
</evidence>
<sequence length="226" mass="26325">MSFNNLPDELKLQIFNNVDLTNKSASKKKKKGKDLVKTTTSQYRSRNRPGYDLKFCAKLGLTYLPSIGSSFFWKPDIQPPRTEYATTMHINRFFRAETLKLFELQGNHFTPWFELTPFTASLGIENYLFTNNNSNKGYYLILDLRLWKFRFSSAFMLRVIDGLSAEVKAQLRWLFIHLPQDGYTPSGLRKLFMFNDPDAEDHFHLDIKALLPNLFNSNILVPLLPQ</sequence>
<protein>
    <submittedName>
        <fullName evidence="1">Uncharacterized protein</fullName>
    </submittedName>
</protein>
<organism evidence="1 2">
    <name type="scientific">Massarina eburnea CBS 473.64</name>
    <dbReference type="NCBI Taxonomy" id="1395130"/>
    <lineage>
        <taxon>Eukaryota</taxon>
        <taxon>Fungi</taxon>
        <taxon>Dikarya</taxon>
        <taxon>Ascomycota</taxon>
        <taxon>Pezizomycotina</taxon>
        <taxon>Dothideomycetes</taxon>
        <taxon>Pleosporomycetidae</taxon>
        <taxon>Pleosporales</taxon>
        <taxon>Massarineae</taxon>
        <taxon>Massarinaceae</taxon>
        <taxon>Massarina</taxon>
    </lineage>
</organism>
<gene>
    <name evidence="1" type="ORF">P280DRAFT_518810</name>
</gene>
<name>A0A6A6RXW2_9PLEO</name>
<dbReference type="AlphaFoldDB" id="A0A6A6RXW2"/>
<dbReference type="Proteomes" id="UP000799753">
    <property type="component" value="Unassembled WGS sequence"/>
</dbReference>
<dbReference type="EMBL" id="MU006785">
    <property type="protein sequence ID" value="KAF2640399.1"/>
    <property type="molecule type" value="Genomic_DNA"/>
</dbReference>
<evidence type="ECO:0000313" key="1">
    <source>
        <dbReference type="EMBL" id="KAF2640399.1"/>
    </source>
</evidence>
<reference evidence="1" key="1">
    <citation type="journal article" date="2020" name="Stud. Mycol.">
        <title>101 Dothideomycetes genomes: a test case for predicting lifestyles and emergence of pathogens.</title>
        <authorList>
            <person name="Haridas S."/>
            <person name="Albert R."/>
            <person name="Binder M."/>
            <person name="Bloem J."/>
            <person name="Labutti K."/>
            <person name="Salamov A."/>
            <person name="Andreopoulos B."/>
            <person name="Baker S."/>
            <person name="Barry K."/>
            <person name="Bills G."/>
            <person name="Bluhm B."/>
            <person name="Cannon C."/>
            <person name="Castanera R."/>
            <person name="Culley D."/>
            <person name="Daum C."/>
            <person name="Ezra D."/>
            <person name="Gonzalez J."/>
            <person name="Henrissat B."/>
            <person name="Kuo A."/>
            <person name="Liang C."/>
            <person name="Lipzen A."/>
            <person name="Lutzoni F."/>
            <person name="Magnuson J."/>
            <person name="Mondo S."/>
            <person name="Nolan M."/>
            <person name="Ohm R."/>
            <person name="Pangilinan J."/>
            <person name="Park H.-J."/>
            <person name="Ramirez L."/>
            <person name="Alfaro M."/>
            <person name="Sun H."/>
            <person name="Tritt A."/>
            <person name="Yoshinaga Y."/>
            <person name="Zwiers L.-H."/>
            <person name="Turgeon B."/>
            <person name="Goodwin S."/>
            <person name="Spatafora J."/>
            <person name="Crous P."/>
            <person name="Grigoriev I."/>
        </authorList>
    </citation>
    <scope>NUCLEOTIDE SEQUENCE</scope>
    <source>
        <strain evidence="1">CBS 473.64</strain>
    </source>
</reference>
<keyword evidence="2" id="KW-1185">Reference proteome</keyword>
<proteinExistence type="predicted"/>